<dbReference type="PRINTS" id="PR00114">
    <property type="entry name" value="STPHPHTASE"/>
</dbReference>
<keyword evidence="2 4" id="KW-0378">Hydrolase</keyword>
<dbReference type="Pfam" id="PF00149">
    <property type="entry name" value="Metallophos"/>
    <property type="match status" value="1"/>
</dbReference>
<dbReference type="InterPro" id="IPR047129">
    <property type="entry name" value="PPA2-like"/>
</dbReference>
<evidence type="ECO:0000313" key="6">
    <source>
        <dbReference type="EMBL" id="OHT15798.1"/>
    </source>
</evidence>
<evidence type="ECO:0000256" key="3">
    <source>
        <dbReference type="ARBA" id="ARBA00023211"/>
    </source>
</evidence>
<reference evidence="6" key="1">
    <citation type="submission" date="2016-10" db="EMBL/GenBank/DDBJ databases">
        <authorList>
            <person name="Benchimol M."/>
            <person name="Almeida L.G."/>
            <person name="Vasconcelos A.T."/>
            <person name="Perreira-Neves A."/>
            <person name="Rosa I.A."/>
            <person name="Tasca T."/>
            <person name="Bogo M.R."/>
            <person name="de Souza W."/>
        </authorList>
    </citation>
    <scope>NUCLEOTIDE SEQUENCE [LARGE SCALE GENOMIC DNA]</scope>
    <source>
        <strain evidence="6">K</strain>
    </source>
</reference>
<dbReference type="SMART" id="SM00156">
    <property type="entry name" value="PP2Ac"/>
    <property type="match status" value="1"/>
</dbReference>
<dbReference type="InterPro" id="IPR029052">
    <property type="entry name" value="Metallo-depent_PP-like"/>
</dbReference>
<dbReference type="GO" id="GO:0046872">
    <property type="term" value="F:metal ion binding"/>
    <property type="evidence" value="ECO:0007669"/>
    <property type="project" value="UniProtKB-KW"/>
</dbReference>
<dbReference type="GO" id="GO:0004722">
    <property type="term" value="F:protein serine/threonine phosphatase activity"/>
    <property type="evidence" value="ECO:0007669"/>
    <property type="project" value="UniProtKB-EC"/>
</dbReference>
<dbReference type="Proteomes" id="UP000179807">
    <property type="component" value="Unassembled WGS sequence"/>
</dbReference>
<evidence type="ECO:0000256" key="1">
    <source>
        <dbReference type="ARBA" id="ARBA00022723"/>
    </source>
</evidence>
<evidence type="ECO:0000313" key="7">
    <source>
        <dbReference type="Proteomes" id="UP000179807"/>
    </source>
</evidence>
<dbReference type="Gene3D" id="3.60.21.10">
    <property type="match status" value="1"/>
</dbReference>
<dbReference type="EC" id="3.1.3.16" evidence="4"/>
<evidence type="ECO:0000256" key="2">
    <source>
        <dbReference type="ARBA" id="ARBA00022801"/>
    </source>
</evidence>
<feature type="domain" description="Serine/threonine specific protein phosphatases" evidence="5">
    <location>
        <begin position="128"/>
        <end position="133"/>
    </location>
</feature>
<comment type="caution">
    <text evidence="6">The sequence shown here is derived from an EMBL/GenBank/DDBJ whole genome shotgun (WGS) entry which is preliminary data.</text>
</comment>
<accession>A0A1J4L1G2</accession>
<dbReference type="SUPFAM" id="SSF56300">
    <property type="entry name" value="Metallo-dependent phosphatases"/>
    <property type="match status" value="1"/>
</dbReference>
<dbReference type="OrthoDB" id="10324833at2759"/>
<organism evidence="6 7">
    <name type="scientific">Tritrichomonas foetus</name>
    <dbReference type="NCBI Taxonomy" id="1144522"/>
    <lineage>
        <taxon>Eukaryota</taxon>
        <taxon>Metamonada</taxon>
        <taxon>Parabasalia</taxon>
        <taxon>Tritrichomonadida</taxon>
        <taxon>Tritrichomonadidae</taxon>
        <taxon>Tritrichomonas</taxon>
    </lineage>
</organism>
<dbReference type="RefSeq" id="XP_068368934.1">
    <property type="nucleotide sequence ID" value="XM_068497458.1"/>
</dbReference>
<dbReference type="GeneID" id="94832162"/>
<name>A0A1J4L1G2_9EUKA</name>
<gene>
    <name evidence="6" type="primary">PPX1</name>
    <name evidence="6" type="ORF">TRFO_13806</name>
</gene>
<dbReference type="EMBL" id="MLAK01000186">
    <property type="protein sequence ID" value="OHT15798.1"/>
    <property type="molecule type" value="Genomic_DNA"/>
</dbReference>
<proteinExistence type="inferred from homology"/>
<dbReference type="InterPro" id="IPR006186">
    <property type="entry name" value="Ser/Thr-sp_prot-phosphatase"/>
</dbReference>
<keyword evidence="7" id="KW-1185">Reference proteome</keyword>
<comment type="similarity">
    <text evidence="4">Belongs to the PPP phosphatase family.</text>
</comment>
<sequence>MTDIPADIDQLSPCDLAKLLKDNKHLQESVIDDLFRRLSDILILEPNVHYLSSPIIVCGDIHGQLLDLFQLFKKAGDDFTSEGVSCDKTLKNTYLFMGDYVDRGYCSIETFAFLALLKVKYPQQIYLLRGNHESRQINQIYGLFNDCMLLYGHSGIWFLLNDVFDLLPISAVVDNKIFCVHGGLSPKINFIGQISTIYRRKEIESGPIADLTWSDPDDVSKFVPNRRGNGFIFGKNQTLSFLYNNGLLARNYSYDGDKKNDVNHGFIARSHQLANAGFQWFHDDNLVIVWSAPNYMYKSGNDATFMRVTKEAAPEFVKFDKDEKSDVKPEDITIDYFA</sequence>
<keyword evidence="1" id="KW-0479">Metal-binding</keyword>
<comment type="catalytic activity">
    <reaction evidence="4">
        <text>O-phospho-L-threonyl-[protein] + H2O = L-threonyl-[protein] + phosphate</text>
        <dbReference type="Rhea" id="RHEA:47004"/>
        <dbReference type="Rhea" id="RHEA-COMP:11060"/>
        <dbReference type="Rhea" id="RHEA-COMP:11605"/>
        <dbReference type="ChEBI" id="CHEBI:15377"/>
        <dbReference type="ChEBI" id="CHEBI:30013"/>
        <dbReference type="ChEBI" id="CHEBI:43474"/>
        <dbReference type="ChEBI" id="CHEBI:61977"/>
        <dbReference type="EC" id="3.1.3.16"/>
    </reaction>
</comment>
<evidence type="ECO:0000256" key="4">
    <source>
        <dbReference type="RuleBase" id="RU004273"/>
    </source>
</evidence>
<dbReference type="VEuPathDB" id="TrichDB:TRFO_13806"/>
<keyword evidence="3" id="KW-0464">Manganese</keyword>
<dbReference type="InterPro" id="IPR004843">
    <property type="entry name" value="Calcineurin-like_PHP"/>
</dbReference>
<dbReference type="PANTHER" id="PTHR45619">
    <property type="entry name" value="SERINE/THREONINE-PROTEIN PHOSPHATASE PP2A-RELATED"/>
    <property type="match status" value="1"/>
</dbReference>
<dbReference type="PROSITE" id="PS00125">
    <property type="entry name" value="SER_THR_PHOSPHATASE"/>
    <property type="match status" value="1"/>
</dbReference>
<evidence type="ECO:0000259" key="5">
    <source>
        <dbReference type="PROSITE" id="PS00125"/>
    </source>
</evidence>
<dbReference type="AlphaFoldDB" id="A0A1J4L1G2"/>
<protein>
    <recommendedName>
        <fullName evidence="4">Serine/threonine-protein phosphatase</fullName>
        <ecNumber evidence="4">3.1.3.16</ecNumber>
    </recommendedName>
</protein>